<protein>
    <submittedName>
        <fullName evidence="2">Uncharacterized protein</fullName>
    </submittedName>
</protein>
<evidence type="ECO:0000313" key="3">
    <source>
        <dbReference type="Proteomes" id="UP001281761"/>
    </source>
</evidence>
<dbReference type="Proteomes" id="UP001281761">
    <property type="component" value="Unassembled WGS sequence"/>
</dbReference>
<evidence type="ECO:0000313" key="2">
    <source>
        <dbReference type="EMBL" id="KAK2957647.1"/>
    </source>
</evidence>
<comment type="caution">
    <text evidence="2">The sequence shown here is derived from an EMBL/GenBank/DDBJ whole genome shotgun (WGS) entry which is preliminary data.</text>
</comment>
<feature type="region of interest" description="Disordered" evidence="1">
    <location>
        <begin position="630"/>
        <end position="715"/>
    </location>
</feature>
<accession>A0ABQ9Y1N3</accession>
<keyword evidence="3" id="KW-1185">Reference proteome</keyword>
<dbReference type="EMBL" id="JARBJD010000044">
    <property type="protein sequence ID" value="KAK2957647.1"/>
    <property type="molecule type" value="Genomic_DNA"/>
</dbReference>
<sequence>MEKGHVQILQIETTADASRLKSNIVLHSSITPTDKVVGEFLKVYLRHGDKAYTLPRVPLTSRITQPTQMVSLQIPSHLSQFALPTLPRVTTVSFLFRDFYRPQKRSIWRHALSSGFVEAKIERARILHLFLLKVTHSLLARQQHTSIPFLWLISSIPVSLFCQISGLYSTNSLFQQILAEKESSKTLGDLSPLHLSLVLENSSGLARIAILLDLLHRLGLVQWDGQWNSSFSESVKLYDSLAEAEASPLLHPQSPYSSSGHLVPLQRIPHAFTVRNSTNTSLLFDQPTNEYFGHLSTQSFHFYRFPNQTPQSLTEPLDVTLELESYTSFWSMIKSFGLSLALFEYEWIPNSKVLFFNSLTQPNKPPQVVSSLLDALHSPINRRYFILHLNAPEILHPLNWTLSPNQSSGHFEGQLPLPTTVILPLEPLTSDLGPHPALVFSPQSNLSESGRLSSFSTKTLRRYEPLYALRFNTRFTIVEDAQNNQGTGDRDRVVPKGSQPSNREDWDPKLFSSEIKNLKQPKPRESIARHKISSEYKLQLLRARLASQTYLQAQCSGNGDSIHPVNSVDWRWVSQQLGNDKTPRQTHQLFARMMMNPHWRQIAAELSMEKDPDDDIPRTNGVRTELWEIVSKSTHGSHSKQIQKRNKNRRPKLILDESETSSDFECTSPSISSRDEPKDTPLTDSEPFQLLDDDSNEDITFHSDTPTKKKKSSSDSAFISTSTITPIITLIPAQTISLDDFKRWLSILKCFGGVMVTAQFTHPRVATDHSLVKPKFGATFEFWARATTIRPFSKTISQRTSIGLSEIIDYLSTNELNPEAGCQFSPFYSPAAPMSQVTVSILLSLISSSLLTADLIPPPTPVSLEKAMDSHLTQSYWNQESHPLAVFCESDPDDSSENEDQQSILSTSMEMQSLKRLLLELGTLSLHSDGSHYLLLDSAICLNFDKKQLCESITQFMHPSPPESTITVQSLTTKNHDIISQWDNNYQTFFADLSILVPSLPAHHALVLYSLLQDHPITIQFDVGQSPLSESRCQHLSHSQFYEFSSELLLLIYTHIFLRETSYPLSLDHLVKLTTPFLDIIKDTHCSECNFVSVSVHVMILIANGLVQSINLSTGLSEYSSIDSRRKENLHEPLSTAFFAASPSPPAHSPATSIARAVSPLSRTDINFPTSNLTFLNLTKSVAAFVVAFPLLPRYDRRCFSLSAKTAGTSPRR</sequence>
<proteinExistence type="predicted"/>
<evidence type="ECO:0000256" key="1">
    <source>
        <dbReference type="SAM" id="MobiDB-lite"/>
    </source>
</evidence>
<reference evidence="2 3" key="1">
    <citation type="journal article" date="2022" name="bioRxiv">
        <title>Genomics of Preaxostyla Flagellates Illuminates Evolutionary Transitions and the Path Towards Mitochondrial Loss.</title>
        <authorList>
            <person name="Novak L.V.F."/>
            <person name="Treitli S.C."/>
            <person name="Pyrih J."/>
            <person name="Halakuc P."/>
            <person name="Pipaliya S.V."/>
            <person name="Vacek V."/>
            <person name="Brzon O."/>
            <person name="Soukal P."/>
            <person name="Eme L."/>
            <person name="Dacks J.B."/>
            <person name="Karnkowska A."/>
            <person name="Elias M."/>
            <person name="Hampl V."/>
        </authorList>
    </citation>
    <scope>NUCLEOTIDE SEQUENCE [LARGE SCALE GENOMIC DNA]</scope>
    <source>
        <strain evidence="2">NAU3</strain>
        <tissue evidence="2">Gut</tissue>
    </source>
</reference>
<feature type="region of interest" description="Disordered" evidence="1">
    <location>
        <begin position="482"/>
        <end position="507"/>
    </location>
</feature>
<feature type="compositionally biased region" description="Polar residues" evidence="1">
    <location>
        <begin position="663"/>
        <end position="672"/>
    </location>
</feature>
<name>A0ABQ9Y1N3_9EUKA</name>
<gene>
    <name evidence="2" type="ORF">BLNAU_7302</name>
</gene>
<feature type="compositionally biased region" description="Basic residues" evidence="1">
    <location>
        <begin position="635"/>
        <end position="652"/>
    </location>
</feature>
<organism evidence="2 3">
    <name type="scientific">Blattamonas nauphoetae</name>
    <dbReference type="NCBI Taxonomy" id="2049346"/>
    <lineage>
        <taxon>Eukaryota</taxon>
        <taxon>Metamonada</taxon>
        <taxon>Preaxostyla</taxon>
        <taxon>Oxymonadida</taxon>
        <taxon>Blattamonas</taxon>
    </lineage>
</organism>